<evidence type="ECO:0000256" key="1">
    <source>
        <dbReference type="ARBA" id="ARBA00022741"/>
    </source>
</evidence>
<feature type="domain" description="ABC transporter" evidence="3">
    <location>
        <begin position="343"/>
        <end position="525"/>
    </location>
</feature>
<dbReference type="PROSITE" id="PS00211">
    <property type="entry name" value="ABC_TRANSPORTER_1"/>
    <property type="match status" value="1"/>
</dbReference>
<evidence type="ECO:0000313" key="4">
    <source>
        <dbReference type="EMBL" id="KXK66212.1"/>
    </source>
</evidence>
<dbReference type="SMART" id="SM00382">
    <property type="entry name" value="AAA"/>
    <property type="match status" value="2"/>
</dbReference>
<sequence>MTCRKITYFPAGFFVLVRSLLQEGTDARRRVMAMSQISVNDLSFCYDGSCDMIFEHVSFQVDTDWKLGFTGRNGCGKTTFLKLLMGKYSYGGTISSAVKFEYFPFENADPWEFTGNVVSGICPAMEEWQISRELNLLEVRQDVLRRPFGTLSNGEQTKVLLAALFLKENSFLLLDEPTNHLDARARDTVAGYLRRKKGFILVSHDRNFLDLCVDHILAINRTNIELLNGNFSAWLTHKEKRDAYELERNNQLKKEVRRLSGTARQKAEWAEQAERSKKGQRVAGLRPDRGYIGRKAAKMMKRAKAAEVRTARAAEEKAKLLKNIERTDKVVVRPLAFHAQRLAELKDVRIRYGGKEICGPVGFSVERGERIALVGKNGSGKSSVLKLISGEKIDHGGMLFTASGLVVSYVPQDPSFLKGPLDAYAEGSGIDRTLFLTLLRKLNFTREQFEKDMADFSAGQKKKVVLARSLAERAHLYIWDEPLNYIDVLSRMQIERLICECTPTMLFVEHDGAFVQNIADRFVSL</sequence>
<dbReference type="CDD" id="cd03221">
    <property type="entry name" value="ABCF_EF-3"/>
    <property type="match status" value="2"/>
</dbReference>
<dbReference type="GO" id="GO:0016887">
    <property type="term" value="F:ATP hydrolysis activity"/>
    <property type="evidence" value="ECO:0007669"/>
    <property type="project" value="InterPro"/>
</dbReference>
<evidence type="ECO:0000256" key="2">
    <source>
        <dbReference type="ARBA" id="ARBA00022840"/>
    </source>
</evidence>
<protein>
    <submittedName>
        <fullName evidence="4">ABC transporter, ATP-binding protein</fullName>
    </submittedName>
</protein>
<dbReference type="InterPro" id="IPR051309">
    <property type="entry name" value="ABCF_ATPase"/>
</dbReference>
<evidence type="ECO:0000259" key="3">
    <source>
        <dbReference type="PROSITE" id="PS50893"/>
    </source>
</evidence>
<dbReference type="GO" id="GO:0005524">
    <property type="term" value="F:ATP binding"/>
    <property type="evidence" value="ECO:0007669"/>
    <property type="project" value="UniProtKB-KW"/>
</dbReference>
<dbReference type="PROSITE" id="PS50893">
    <property type="entry name" value="ABC_TRANSPORTER_2"/>
    <property type="match status" value="2"/>
</dbReference>
<dbReference type="Pfam" id="PF00005">
    <property type="entry name" value="ABC_tran"/>
    <property type="match status" value="2"/>
</dbReference>
<organism evidence="4 5">
    <name type="scientific">Christensenella minuta</name>
    <dbReference type="NCBI Taxonomy" id="626937"/>
    <lineage>
        <taxon>Bacteria</taxon>
        <taxon>Bacillati</taxon>
        <taxon>Bacillota</taxon>
        <taxon>Clostridia</taxon>
        <taxon>Christensenellales</taxon>
        <taxon>Christensenellaceae</taxon>
        <taxon>Christensenella</taxon>
    </lineage>
</organism>
<proteinExistence type="predicted"/>
<dbReference type="Gene3D" id="3.40.50.300">
    <property type="entry name" value="P-loop containing nucleotide triphosphate hydrolases"/>
    <property type="match status" value="2"/>
</dbReference>
<gene>
    <name evidence="4" type="ORF">HMPREF3293_00948</name>
</gene>
<dbReference type="InterPro" id="IPR017871">
    <property type="entry name" value="ABC_transporter-like_CS"/>
</dbReference>
<dbReference type="NCBIfam" id="NF000355">
    <property type="entry name" value="ribo_prot_ABC_F"/>
    <property type="match status" value="1"/>
</dbReference>
<accession>A0A136Q6F0</accession>
<evidence type="ECO:0000313" key="5">
    <source>
        <dbReference type="Proteomes" id="UP000070366"/>
    </source>
</evidence>
<keyword evidence="5" id="KW-1185">Reference proteome</keyword>
<feature type="domain" description="ABC transporter" evidence="3">
    <location>
        <begin position="37"/>
        <end position="246"/>
    </location>
</feature>
<comment type="caution">
    <text evidence="4">The sequence shown here is derived from an EMBL/GenBank/DDBJ whole genome shotgun (WGS) entry which is preliminary data.</text>
</comment>
<dbReference type="AlphaFoldDB" id="A0A136Q6F0"/>
<keyword evidence="2 4" id="KW-0067">ATP-binding</keyword>
<dbReference type="PANTHER" id="PTHR42855">
    <property type="entry name" value="ABC TRANSPORTER ATP-BINDING SUBUNIT"/>
    <property type="match status" value="1"/>
</dbReference>
<reference evidence="4 5" key="1">
    <citation type="submission" date="2016-02" db="EMBL/GenBank/DDBJ databases">
        <authorList>
            <person name="Wen L."/>
            <person name="He K."/>
            <person name="Yang H."/>
        </authorList>
    </citation>
    <scope>NUCLEOTIDE SEQUENCE [LARGE SCALE GENOMIC DNA]</scope>
    <source>
        <strain evidence="4 5">DSM 22607</strain>
    </source>
</reference>
<name>A0A136Q6F0_9FIRM</name>
<keyword evidence="1" id="KW-0547">Nucleotide-binding</keyword>
<dbReference type="InterPro" id="IPR027417">
    <property type="entry name" value="P-loop_NTPase"/>
</dbReference>
<dbReference type="InterPro" id="IPR003439">
    <property type="entry name" value="ABC_transporter-like_ATP-bd"/>
</dbReference>
<dbReference type="EMBL" id="LSZW01000047">
    <property type="protein sequence ID" value="KXK66212.1"/>
    <property type="molecule type" value="Genomic_DNA"/>
</dbReference>
<dbReference type="PANTHER" id="PTHR42855:SF2">
    <property type="entry name" value="DRUG RESISTANCE ABC TRANSPORTER,ATP-BINDING PROTEIN"/>
    <property type="match status" value="1"/>
</dbReference>
<dbReference type="InterPro" id="IPR003593">
    <property type="entry name" value="AAA+_ATPase"/>
</dbReference>
<dbReference type="STRING" id="626937.HMPREF3293_00948"/>
<dbReference type="Proteomes" id="UP000070366">
    <property type="component" value="Unassembled WGS sequence"/>
</dbReference>
<dbReference type="SUPFAM" id="SSF52540">
    <property type="entry name" value="P-loop containing nucleoside triphosphate hydrolases"/>
    <property type="match status" value="2"/>
</dbReference>
<dbReference type="PATRIC" id="fig|626937.4.peg.935"/>